<name>A0ABR3J095_9AGAR</name>
<accession>A0ABR3J095</accession>
<proteinExistence type="predicted"/>
<keyword evidence="4" id="KW-1185">Reference proteome</keyword>
<feature type="compositionally biased region" description="Gly residues" evidence="1">
    <location>
        <begin position="123"/>
        <end position="137"/>
    </location>
</feature>
<dbReference type="Proteomes" id="UP001556367">
    <property type="component" value="Unassembled WGS sequence"/>
</dbReference>
<evidence type="ECO:0000313" key="3">
    <source>
        <dbReference type="EMBL" id="KAL0949066.1"/>
    </source>
</evidence>
<sequence length="484" mass="51222">MLRVFFVPHDNFIIQPVMENSGISPRNFRAAGFSRQGDTFTRPRVAADSSFGGGTDSFRGGSSGSGSKGSGTGGFGSGGSRLSSAGDRSDDGDSRGSGSFGFGGDRTDKSDSEGGDSSRSGSSGSGSGSFGFGGDGTGRSNSDSNQRTSGQRTSGFSPTAANDVQSPRTRNRSDIQTGSTGAASVLPSEFQTPAQMAAAQPTSDETALGGSRTAETTLTMTQTTLITQLAVSTSSSVTPDPSAQSDAGLNRHSVSRAVAIGIGMAIVSFLLLAAAVWFLRGRRRRRQQKRQLDPLEKHLPSAYSGGSWTSIYLDTELGRISEEDESDRSIETNHHQDSSWYRNRSWKSWGSSRRTGRGRDVGIPERSLLEGREVAEKGKADAIETWTLTAGVTAEKPKRHLQSLSTSSCGTEPRSICIPRPARLAVGNSRRHKPVLSGSVEESDGWLADHDDDGISVTTDSHHNVQRFSRLLCLNGGGVADRLR</sequence>
<keyword evidence="2" id="KW-0472">Membrane</keyword>
<keyword evidence="2" id="KW-0812">Transmembrane</keyword>
<dbReference type="EMBL" id="JASNQZ010000012">
    <property type="protein sequence ID" value="KAL0949066.1"/>
    <property type="molecule type" value="Genomic_DNA"/>
</dbReference>
<feature type="compositionally biased region" description="Gly residues" evidence="1">
    <location>
        <begin position="51"/>
        <end position="79"/>
    </location>
</feature>
<keyword evidence="2" id="KW-1133">Transmembrane helix</keyword>
<reference evidence="4" key="1">
    <citation type="submission" date="2024-06" db="EMBL/GenBank/DDBJ databases">
        <title>Multi-omics analyses provide insights into the biosynthesis of the anticancer antibiotic pleurotin in Hohenbuehelia grisea.</title>
        <authorList>
            <person name="Weaver J.A."/>
            <person name="Alberti F."/>
        </authorList>
    </citation>
    <scope>NUCLEOTIDE SEQUENCE [LARGE SCALE GENOMIC DNA]</scope>
    <source>
        <strain evidence="4">T-177</strain>
    </source>
</reference>
<protein>
    <submittedName>
        <fullName evidence="3">Uncharacterized protein</fullName>
    </submittedName>
</protein>
<gene>
    <name evidence="3" type="ORF">HGRIS_009164</name>
</gene>
<evidence type="ECO:0000313" key="4">
    <source>
        <dbReference type="Proteomes" id="UP001556367"/>
    </source>
</evidence>
<evidence type="ECO:0000256" key="2">
    <source>
        <dbReference type="SAM" id="Phobius"/>
    </source>
</evidence>
<organism evidence="3 4">
    <name type="scientific">Hohenbuehelia grisea</name>
    <dbReference type="NCBI Taxonomy" id="104357"/>
    <lineage>
        <taxon>Eukaryota</taxon>
        <taxon>Fungi</taxon>
        <taxon>Dikarya</taxon>
        <taxon>Basidiomycota</taxon>
        <taxon>Agaricomycotina</taxon>
        <taxon>Agaricomycetes</taxon>
        <taxon>Agaricomycetidae</taxon>
        <taxon>Agaricales</taxon>
        <taxon>Pleurotineae</taxon>
        <taxon>Pleurotaceae</taxon>
        <taxon>Hohenbuehelia</taxon>
    </lineage>
</organism>
<feature type="region of interest" description="Disordered" evidence="1">
    <location>
        <begin position="39"/>
        <end position="182"/>
    </location>
</feature>
<comment type="caution">
    <text evidence="3">The sequence shown here is derived from an EMBL/GenBank/DDBJ whole genome shotgun (WGS) entry which is preliminary data.</text>
</comment>
<feature type="compositionally biased region" description="Polar residues" evidence="1">
    <location>
        <begin position="141"/>
        <end position="182"/>
    </location>
</feature>
<evidence type="ECO:0000256" key="1">
    <source>
        <dbReference type="SAM" id="MobiDB-lite"/>
    </source>
</evidence>
<feature type="transmembrane region" description="Helical" evidence="2">
    <location>
        <begin position="257"/>
        <end position="279"/>
    </location>
</feature>